<evidence type="ECO:0000313" key="3">
    <source>
        <dbReference type="Proteomes" id="UP001216150"/>
    </source>
</evidence>
<accession>A0AAD6GSX3</accession>
<dbReference type="Proteomes" id="UP001216150">
    <property type="component" value="Unassembled WGS sequence"/>
</dbReference>
<organism evidence="2 3">
    <name type="scientific">Penicillium hetheringtonii</name>
    <dbReference type="NCBI Taxonomy" id="911720"/>
    <lineage>
        <taxon>Eukaryota</taxon>
        <taxon>Fungi</taxon>
        <taxon>Dikarya</taxon>
        <taxon>Ascomycota</taxon>
        <taxon>Pezizomycotina</taxon>
        <taxon>Eurotiomycetes</taxon>
        <taxon>Eurotiomycetidae</taxon>
        <taxon>Eurotiales</taxon>
        <taxon>Aspergillaceae</taxon>
        <taxon>Penicillium</taxon>
    </lineage>
</organism>
<proteinExistence type="predicted"/>
<sequence>MAQQLGQMNLTGRESCLLKPLIPGTNGETRRQVIDSEKGVSRHILLSDGGTNLFIDPEISDDLNDELTRTKVGLWGNFVNDANAGTKDTVANRSHEVSWEDVQEGLEQATETFIHINARRENPSSTFAPTSTDVAGTPSTKEPPTPVLADLIEFD</sequence>
<keyword evidence="3" id="KW-1185">Reference proteome</keyword>
<evidence type="ECO:0000256" key="1">
    <source>
        <dbReference type="SAM" id="MobiDB-lite"/>
    </source>
</evidence>
<feature type="region of interest" description="Disordered" evidence="1">
    <location>
        <begin position="121"/>
        <end position="145"/>
    </location>
</feature>
<evidence type="ECO:0000313" key="2">
    <source>
        <dbReference type="EMBL" id="KAJ5586282.1"/>
    </source>
</evidence>
<dbReference type="AlphaFoldDB" id="A0AAD6GSX3"/>
<name>A0AAD6GSX3_9EURO</name>
<reference evidence="2 3" key="1">
    <citation type="journal article" date="2023" name="IMA Fungus">
        <title>Comparative genomic study of the Penicillium genus elucidates a diverse pangenome and 15 lateral gene transfer events.</title>
        <authorList>
            <person name="Petersen C."/>
            <person name="Sorensen T."/>
            <person name="Nielsen M.R."/>
            <person name="Sondergaard T.E."/>
            <person name="Sorensen J.L."/>
            <person name="Fitzpatrick D.A."/>
            <person name="Frisvad J.C."/>
            <person name="Nielsen K.L."/>
        </authorList>
    </citation>
    <scope>NUCLEOTIDE SEQUENCE [LARGE SCALE GENOMIC DNA]</scope>
    <source>
        <strain evidence="2 3">IBT 29057</strain>
    </source>
</reference>
<feature type="compositionally biased region" description="Polar residues" evidence="1">
    <location>
        <begin position="123"/>
        <end position="140"/>
    </location>
</feature>
<gene>
    <name evidence="2" type="ORF">N7450_006069</name>
</gene>
<comment type="caution">
    <text evidence="2">The sequence shown here is derived from an EMBL/GenBank/DDBJ whole genome shotgun (WGS) entry which is preliminary data.</text>
</comment>
<protein>
    <submittedName>
        <fullName evidence="2">Uncharacterized protein</fullName>
    </submittedName>
</protein>
<dbReference type="EMBL" id="JAQJAC010000004">
    <property type="protein sequence ID" value="KAJ5586282.1"/>
    <property type="molecule type" value="Genomic_DNA"/>
</dbReference>